<feature type="transmembrane region" description="Helical" evidence="1">
    <location>
        <begin position="30"/>
        <end position="48"/>
    </location>
</feature>
<feature type="transmembrane region" description="Helical" evidence="1">
    <location>
        <begin position="60"/>
        <end position="80"/>
    </location>
</feature>
<reference evidence="2 3" key="1">
    <citation type="journal article" date="2011" name="J. Bacteriol.">
        <title>Genome sequence of the verrucomicrobium Opitutus terrae PB90-1, an abundant inhabitant of rice paddy soil ecosystems.</title>
        <authorList>
            <person name="van Passel M.W."/>
            <person name="Kant R."/>
            <person name="Palva A."/>
            <person name="Copeland A."/>
            <person name="Lucas S."/>
            <person name="Lapidus A."/>
            <person name="Glavina del Rio T."/>
            <person name="Pitluck S."/>
            <person name="Goltsman E."/>
            <person name="Clum A."/>
            <person name="Sun H."/>
            <person name="Schmutz J."/>
            <person name="Larimer F.W."/>
            <person name="Land M.L."/>
            <person name="Hauser L."/>
            <person name="Kyrpides N."/>
            <person name="Mikhailova N."/>
            <person name="Richardson P.P."/>
            <person name="Janssen P.H."/>
            <person name="de Vos W.M."/>
            <person name="Smidt H."/>
        </authorList>
    </citation>
    <scope>NUCLEOTIDE SEQUENCE [LARGE SCALE GENOMIC DNA]</scope>
    <source>
        <strain evidence="3">DSM 11246 / JCM 15787 / PB90-1</strain>
    </source>
</reference>
<evidence type="ECO:0008006" key="4">
    <source>
        <dbReference type="Google" id="ProtNLM"/>
    </source>
</evidence>
<name>B1ZQX4_OPITP</name>
<accession>B1ZQX4</accession>
<keyword evidence="3" id="KW-1185">Reference proteome</keyword>
<sequence>MRRTLVTFAAGFLLWVIVSQLNHSLAPWRIYLWVGGLFITHAALMLPLRCGLAASLLVGLLLDASAPVTFGTHLLLFAIGHGVIFHLRDRLPREETTARVIIALFANLALLLVLSFVLIQRGPAPAAVWPRIIFDLVCSQVFLAVVAPWFFALQARTLDLTESIADAYDRRYDT</sequence>
<dbReference type="Proteomes" id="UP000007013">
    <property type="component" value="Chromosome"/>
</dbReference>
<gene>
    <name evidence="2" type="ordered locus">Oter_4601</name>
</gene>
<evidence type="ECO:0000313" key="2">
    <source>
        <dbReference type="EMBL" id="ACB77872.1"/>
    </source>
</evidence>
<organism evidence="2 3">
    <name type="scientific">Opitutus terrae (strain DSM 11246 / JCM 15787 / PB90-1)</name>
    <dbReference type="NCBI Taxonomy" id="452637"/>
    <lineage>
        <taxon>Bacteria</taxon>
        <taxon>Pseudomonadati</taxon>
        <taxon>Verrucomicrobiota</taxon>
        <taxon>Opitutia</taxon>
        <taxon>Opitutales</taxon>
        <taxon>Opitutaceae</taxon>
        <taxon>Opitutus</taxon>
    </lineage>
</organism>
<evidence type="ECO:0000256" key="1">
    <source>
        <dbReference type="SAM" id="Phobius"/>
    </source>
</evidence>
<proteinExistence type="predicted"/>
<dbReference type="HOGENOM" id="CLU_1538534_0_0_0"/>
<dbReference type="RefSeq" id="WP_012377386.1">
    <property type="nucleotide sequence ID" value="NC_010571.1"/>
</dbReference>
<dbReference type="EMBL" id="CP001032">
    <property type="protein sequence ID" value="ACB77872.1"/>
    <property type="molecule type" value="Genomic_DNA"/>
</dbReference>
<protein>
    <recommendedName>
        <fullName evidence="4">Rod shape-determining protein MreD</fullName>
    </recommendedName>
</protein>
<keyword evidence="1" id="KW-0472">Membrane</keyword>
<dbReference type="eggNOG" id="ENOG50321NY">
    <property type="taxonomic scope" value="Bacteria"/>
</dbReference>
<dbReference type="AlphaFoldDB" id="B1ZQX4"/>
<dbReference type="KEGG" id="ote:Oter_4601"/>
<keyword evidence="1" id="KW-1133">Transmembrane helix</keyword>
<evidence type="ECO:0000313" key="3">
    <source>
        <dbReference type="Proteomes" id="UP000007013"/>
    </source>
</evidence>
<feature type="transmembrane region" description="Helical" evidence="1">
    <location>
        <begin position="100"/>
        <end position="120"/>
    </location>
</feature>
<keyword evidence="1" id="KW-0812">Transmembrane</keyword>
<dbReference type="STRING" id="452637.Oter_4601"/>
<feature type="transmembrane region" description="Helical" evidence="1">
    <location>
        <begin position="132"/>
        <end position="151"/>
    </location>
</feature>
<dbReference type="OrthoDB" id="194448at2"/>